<dbReference type="EMBL" id="JAWZYT010003156">
    <property type="protein sequence ID" value="KAK4299904.1"/>
    <property type="molecule type" value="Genomic_DNA"/>
</dbReference>
<evidence type="ECO:0000313" key="2">
    <source>
        <dbReference type="Proteomes" id="UP001292094"/>
    </source>
</evidence>
<proteinExistence type="predicted"/>
<dbReference type="Proteomes" id="UP001292094">
    <property type="component" value="Unassembled WGS sequence"/>
</dbReference>
<name>A0AAE1P0J4_9EUCA</name>
<evidence type="ECO:0000313" key="1">
    <source>
        <dbReference type="EMBL" id="KAK4299904.1"/>
    </source>
</evidence>
<accession>A0AAE1P0J4</accession>
<organism evidence="1 2">
    <name type="scientific">Petrolisthes manimaculis</name>
    <dbReference type="NCBI Taxonomy" id="1843537"/>
    <lineage>
        <taxon>Eukaryota</taxon>
        <taxon>Metazoa</taxon>
        <taxon>Ecdysozoa</taxon>
        <taxon>Arthropoda</taxon>
        <taxon>Crustacea</taxon>
        <taxon>Multicrustacea</taxon>
        <taxon>Malacostraca</taxon>
        <taxon>Eumalacostraca</taxon>
        <taxon>Eucarida</taxon>
        <taxon>Decapoda</taxon>
        <taxon>Pleocyemata</taxon>
        <taxon>Anomura</taxon>
        <taxon>Galatheoidea</taxon>
        <taxon>Porcellanidae</taxon>
        <taxon>Petrolisthes</taxon>
    </lineage>
</organism>
<sequence length="66" mass="7690">MSRRRHLTMWLETEGEVKSSALLARQWHNPWNNKAATVISLVIYENNIVLVYCQLFVSDDETVTNP</sequence>
<gene>
    <name evidence="1" type="ORF">Pmani_027858</name>
</gene>
<keyword evidence="2" id="KW-1185">Reference proteome</keyword>
<reference evidence="1" key="1">
    <citation type="submission" date="2023-11" db="EMBL/GenBank/DDBJ databases">
        <title>Genome assemblies of two species of porcelain crab, Petrolisthes cinctipes and Petrolisthes manimaculis (Anomura: Porcellanidae).</title>
        <authorList>
            <person name="Angst P."/>
        </authorList>
    </citation>
    <scope>NUCLEOTIDE SEQUENCE</scope>
    <source>
        <strain evidence="1">PB745_02</strain>
        <tissue evidence="1">Gill</tissue>
    </source>
</reference>
<protein>
    <submittedName>
        <fullName evidence="1">Uncharacterized protein</fullName>
    </submittedName>
</protein>
<comment type="caution">
    <text evidence="1">The sequence shown here is derived from an EMBL/GenBank/DDBJ whole genome shotgun (WGS) entry which is preliminary data.</text>
</comment>
<dbReference type="AlphaFoldDB" id="A0AAE1P0J4"/>